<evidence type="ECO:0000313" key="3">
    <source>
        <dbReference type="Proteomes" id="UP000184245"/>
    </source>
</evidence>
<dbReference type="GO" id="GO:0016301">
    <property type="term" value="F:kinase activity"/>
    <property type="evidence" value="ECO:0007669"/>
    <property type="project" value="UniProtKB-KW"/>
</dbReference>
<dbReference type="PROSITE" id="PS00856">
    <property type="entry name" value="GUANYLATE_KINASE_1"/>
    <property type="match status" value="1"/>
</dbReference>
<proteinExistence type="predicted"/>
<dbReference type="PROSITE" id="PS50052">
    <property type="entry name" value="GUANYLATE_KINASE_2"/>
    <property type="match status" value="1"/>
</dbReference>
<dbReference type="SUPFAM" id="SSF52540">
    <property type="entry name" value="P-loop containing nucleoside triphosphate hydrolases"/>
    <property type="match status" value="1"/>
</dbReference>
<keyword evidence="2" id="KW-0418">Kinase</keyword>
<dbReference type="InterPro" id="IPR027417">
    <property type="entry name" value="P-loop_NTPase"/>
</dbReference>
<organism evidence="2 3">
    <name type="scientific">Lactonifactor longoviformis DSM 17459</name>
    <dbReference type="NCBI Taxonomy" id="1122155"/>
    <lineage>
        <taxon>Bacteria</taxon>
        <taxon>Bacillati</taxon>
        <taxon>Bacillota</taxon>
        <taxon>Clostridia</taxon>
        <taxon>Eubacteriales</taxon>
        <taxon>Clostridiaceae</taxon>
        <taxon>Lactonifactor</taxon>
    </lineage>
</organism>
<evidence type="ECO:0000259" key="1">
    <source>
        <dbReference type="PROSITE" id="PS50052"/>
    </source>
</evidence>
<evidence type="ECO:0000313" key="2">
    <source>
        <dbReference type="EMBL" id="SHF53505.1"/>
    </source>
</evidence>
<dbReference type="STRING" id="1122155.SAMN02745158_04132"/>
<feature type="domain" description="Guanylate kinase-like" evidence="1">
    <location>
        <begin position="2"/>
        <end position="195"/>
    </location>
</feature>
<sequence length="195" mass="23151">MGKIFYIMGKSSSGKDTIYERLLEDEAVGLRPIVLYTTRPIRRGEQEGREYHFVTPGRLEEWKREGKIIELRDYRTVHGIWSYFTADDGQIDLNSSSYLGIGTLESYNRMREYFGEGTMCPIYIEVEDGERLKRAIKREEKQEEPRYEELCRRFLADAADFSEENIRRAGIGKRFRNEVLESCLEEIREYLYELR</sequence>
<keyword evidence="3" id="KW-1185">Reference proteome</keyword>
<dbReference type="InterPro" id="IPR008145">
    <property type="entry name" value="GK/Ca_channel_bsu"/>
</dbReference>
<reference evidence="2 3" key="1">
    <citation type="submission" date="2016-11" db="EMBL/GenBank/DDBJ databases">
        <authorList>
            <person name="Jaros S."/>
            <person name="Januszkiewicz K."/>
            <person name="Wedrychowicz H."/>
        </authorList>
    </citation>
    <scope>NUCLEOTIDE SEQUENCE [LARGE SCALE GENOMIC DNA]</scope>
    <source>
        <strain evidence="2 3">DSM 17459</strain>
    </source>
</reference>
<dbReference type="OrthoDB" id="1033810at2"/>
<protein>
    <submittedName>
        <fullName evidence="2">Guanylate kinase</fullName>
    </submittedName>
</protein>
<gene>
    <name evidence="2" type="ORF">SAMN02745158_04132</name>
</gene>
<dbReference type="InterPro" id="IPR020590">
    <property type="entry name" value="Guanylate_kinase_CS"/>
</dbReference>
<dbReference type="InterPro" id="IPR008144">
    <property type="entry name" value="Guanylate_kin-like_dom"/>
</dbReference>
<dbReference type="SMART" id="SM00072">
    <property type="entry name" value="GuKc"/>
    <property type="match status" value="1"/>
</dbReference>
<keyword evidence="2" id="KW-0808">Transferase</keyword>
<dbReference type="AlphaFoldDB" id="A0A1M5CFI5"/>
<dbReference type="EMBL" id="FQVI01000039">
    <property type="protein sequence ID" value="SHF53505.1"/>
    <property type="molecule type" value="Genomic_DNA"/>
</dbReference>
<dbReference type="Gene3D" id="3.40.50.300">
    <property type="entry name" value="P-loop containing nucleotide triphosphate hydrolases"/>
    <property type="match status" value="1"/>
</dbReference>
<dbReference type="Proteomes" id="UP000184245">
    <property type="component" value="Unassembled WGS sequence"/>
</dbReference>
<name>A0A1M5CFI5_9CLOT</name>
<accession>A0A1M5CFI5</accession>
<dbReference type="Pfam" id="PF00625">
    <property type="entry name" value="Guanylate_kin"/>
    <property type="match status" value="1"/>
</dbReference>
<dbReference type="RefSeq" id="WP_072854659.1">
    <property type="nucleotide sequence ID" value="NZ_FQVI01000039.1"/>
</dbReference>